<dbReference type="SUPFAM" id="SSF53474">
    <property type="entry name" value="alpha/beta-Hydrolases"/>
    <property type="match status" value="1"/>
</dbReference>
<evidence type="ECO:0000256" key="3">
    <source>
        <dbReference type="ARBA" id="ARBA00022801"/>
    </source>
</evidence>
<dbReference type="AlphaFoldDB" id="A0A835G5I1"/>
<gene>
    <name evidence="9" type="ORF">HW555_012196</name>
    <name evidence="8" type="ORF">HW555_012443</name>
</gene>
<comment type="caution">
    <text evidence="9">The sequence shown here is derived from an EMBL/GenBank/DDBJ whole genome shotgun (WGS) entry which is preliminary data.</text>
</comment>
<dbReference type="Gene3D" id="3.40.50.1820">
    <property type="entry name" value="alpha/beta hydrolase"/>
    <property type="match status" value="1"/>
</dbReference>
<accession>A0A835G5I1</accession>
<keyword evidence="3" id="KW-0378">Hydrolase</keyword>
<evidence type="ECO:0000256" key="6">
    <source>
        <dbReference type="ARBA" id="ARBA00023180"/>
    </source>
</evidence>
<evidence type="ECO:0000259" key="7">
    <source>
        <dbReference type="Pfam" id="PF04083"/>
    </source>
</evidence>
<dbReference type="EMBL" id="JACKWZ010000419">
    <property type="protein sequence ID" value="KAF9407965.1"/>
    <property type="molecule type" value="Genomic_DNA"/>
</dbReference>
<dbReference type="InterPro" id="IPR029058">
    <property type="entry name" value="AB_hydrolase_fold"/>
</dbReference>
<dbReference type="PANTHER" id="PTHR11005">
    <property type="entry name" value="LYSOSOMAL ACID LIPASE-RELATED"/>
    <property type="match status" value="1"/>
</dbReference>
<evidence type="ECO:0000256" key="5">
    <source>
        <dbReference type="ARBA" id="ARBA00023098"/>
    </source>
</evidence>
<reference evidence="9" key="1">
    <citation type="submission" date="2020-08" db="EMBL/GenBank/DDBJ databases">
        <title>Spodoptera exigua strain:BAW_Kor-Di-RS1 Genome sequencing and assembly.</title>
        <authorList>
            <person name="Kim J."/>
            <person name="Nam H.Y."/>
            <person name="Kwon M."/>
            <person name="Choi J.H."/>
            <person name="Cho S.R."/>
            <person name="Kim G.-H."/>
        </authorList>
    </citation>
    <scope>NUCLEOTIDE SEQUENCE</scope>
    <source>
        <strain evidence="9">BAW_Kor-Di-RS1</strain>
        <tissue evidence="9">Whole-body</tissue>
    </source>
</reference>
<evidence type="ECO:0000256" key="2">
    <source>
        <dbReference type="ARBA" id="ARBA00022729"/>
    </source>
</evidence>
<keyword evidence="5" id="KW-0443">Lipid metabolism</keyword>
<evidence type="ECO:0000313" key="10">
    <source>
        <dbReference type="Proteomes" id="UP000648187"/>
    </source>
</evidence>
<dbReference type="EMBL" id="JACKWZ010000455">
    <property type="protein sequence ID" value="KAF9407595.1"/>
    <property type="molecule type" value="Genomic_DNA"/>
</dbReference>
<dbReference type="GO" id="GO:0016787">
    <property type="term" value="F:hydrolase activity"/>
    <property type="evidence" value="ECO:0007669"/>
    <property type="project" value="UniProtKB-KW"/>
</dbReference>
<proteinExistence type="inferred from homology"/>
<dbReference type="FunFam" id="3.40.50.1820:FF:000021">
    <property type="entry name" value="Lipase"/>
    <property type="match status" value="1"/>
</dbReference>
<feature type="domain" description="Partial AB-hydrolase lipase" evidence="7">
    <location>
        <begin position="110"/>
        <end position="159"/>
    </location>
</feature>
<keyword evidence="10" id="KW-1185">Reference proteome</keyword>
<dbReference type="InterPro" id="IPR006693">
    <property type="entry name" value="AB_hydrolase_lipase"/>
</dbReference>
<comment type="similarity">
    <text evidence="1">Belongs to the AB hydrolase superfamily. Lipase family.</text>
</comment>
<keyword evidence="4" id="KW-0442">Lipid degradation</keyword>
<evidence type="ECO:0000313" key="9">
    <source>
        <dbReference type="EMBL" id="KAF9407965.1"/>
    </source>
</evidence>
<evidence type="ECO:0000256" key="4">
    <source>
        <dbReference type="ARBA" id="ARBA00022963"/>
    </source>
</evidence>
<keyword evidence="2" id="KW-0732">Signal</keyword>
<dbReference type="GO" id="GO:0016042">
    <property type="term" value="P:lipid catabolic process"/>
    <property type="evidence" value="ECO:0007669"/>
    <property type="project" value="UniProtKB-KW"/>
</dbReference>
<dbReference type="Pfam" id="PF04083">
    <property type="entry name" value="Abhydro_lipase"/>
    <property type="match status" value="1"/>
</dbReference>
<name>A0A835G5I1_SPOEX</name>
<dbReference type="Proteomes" id="UP000648187">
    <property type="component" value="Unassembled WGS sequence"/>
</dbReference>
<evidence type="ECO:0000313" key="8">
    <source>
        <dbReference type="EMBL" id="KAF9407595.1"/>
    </source>
</evidence>
<sequence length="464" mass="52039">MVKIYIVTTIVFHLSAGEIINLLPLPEETSTTGNIAELSHDKNLTSLEFANVLSAAVNSIAWIPQIIAKSIGYVPSLVNSNNNGEKVEQFVTEFKDSVHNEDAKLTIEGLLNKYNYACEVHKVITEDDYVLTLHRIPSNRSPVFLMHGILGSSDDFVIAGVESGLAYKLADLGYDVWMGNARGNKHSRKHALFNPTDERFWDFSWHEIGVYDLSAMIDYALNITQKSSLKYIGFSQGTTTFFVLLSERPEYNDKISVMIALSPVAYISRAKSPVIRLMSPGTTILSQFIKSLGFYEFLPDDSLVRILKLMICGTGPVGDILCSNIAFLTSGYDFAQLNVTNLPVIMGHIPAGSSIKQLAHYGQGLLTNDFAKFDYGEEDNILHYGVSTPPNYALENILVPIAIFYSDSDWLAHPSDVKRLYKRLNSVIDLYRIPFKKFNHLDYIIAKNVTYFVYNRVFRLLALN</sequence>
<evidence type="ECO:0000256" key="1">
    <source>
        <dbReference type="ARBA" id="ARBA00010701"/>
    </source>
</evidence>
<protein>
    <recommendedName>
        <fullName evidence="7">Partial AB-hydrolase lipase domain-containing protein</fullName>
    </recommendedName>
</protein>
<organism evidence="9 10">
    <name type="scientific">Spodoptera exigua</name>
    <name type="common">Beet armyworm</name>
    <name type="synonym">Noctua fulgens</name>
    <dbReference type="NCBI Taxonomy" id="7107"/>
    <lineage>
        <taxon>Eukaryota</taxon>
        <taxon>Metazoa</taxon>
        <taxon>Ecdysozoa</taxon>
        <taxon>Arthropoda</taxon>
        <taxon>Hexapoda</taxon>
        <taxon>Insecta</taxon>
        <taxon>Pterygota</taxon>
        <taxon>Neoptera</taxon>
        <taxon>Endopterygota</taxon>
        <taxon>Lepidoptera</taxon>
        <taxon>Glossata</taxon>
        <taxon>Ditrysia</taxon>
        <taxon>Noctuoidea</taxon>
        <taxon>Noctuidae</taxon>
        <taxon>Amphipyrinae</taxon>
        <taxon>Spodoptera</taxon>
    </lineage>
</organism>
<keyword evidence="6" id="KW-0325">Glycoprotein</keyword>